<dbReference type="PANTHER" id="PTHR44846:SF4">
    <property type="entry name" value="HTH GNTR-TYPE DOMAIN-CONTAINING PROTEIN"/>
    <property type="match status" value="1"/>
</dbReference>
<keyword evidence="2" id="KW-0238">DNA-binding</keyword>
<protein>
    <submittedName>
        <fullName evidence="5">GntR family transcriptional regulator, transcriptional regulator of bglA</fullName>
    </submittedName>
</protein>
<evidence type="ECO:0000313" key="6">
    <source>
        <dbReference type="Proteomes" id="UP000182635"/>
    </source>
</evidence>
<dbReference type="SMART" id="SM00345">
    <property type="entry name" value="HTH_GNTR"/>
    <property type="match status" value="1"/>
</dbReference>
<sequence length="237" mass="27514">MALKYQEVALNLADKIKAHEYDKKLPSEGKLMEEYSVSRNTIRNALNVLYNQGLLRRIQGSGYFINHPLHNQANIVNMANKNGLHDLEEKDAILSKILVFETILAGETIGSYLKIDPKDSVYHIKRIRRRKDELVSLEESFYRKDVVPYLTEEICNESISAFIKEHFQVTSKTADEYMSLHRLNEEEAELTGKDVGSSAFMIEEINCQKNEQPYDYSKTLYFLPDLMFYSHISNYLD</sequence>
<dbReference type="GO" id="GO:0003700">
    <property type="term" value="F:DNA-binding transcription factor activity"/>
    <property type="evidence" value="ECO:0007669"/>
    <property type="project" value="InterPro"/>
</dbReference>
<dbReference type="CDD" id="cd07377">
    <property type="entry name" value="WHTH_GntR"/>
    <property type="match status" value="1"/>
</dbReference>
<proteinExistence type="predicted"/>
<dbReference type="PRINTS" id="PR00035">
    <property type="entry name" value="HTHGNTR"/>
</dbReference>
<evidence type="ECO:0000313" key="5">
    <source>
        <dbReference type="EMBL" id="SFG24849.1"/>
    </source>
</evidence>
<dbReference type="SUPFAM" id="SSF64288">
    <property type="entry name" value="Chorismate lyase-like"/>
    <property type="match status" value="1"/>
</dbReference>
<dbReference type="PANTHER" id="PTHR44846">
    <property type="entry name" value="MANNOSYL-D-GLYCERATE TRANSPORT/METABOLISM SYSTEM REPRESSOR MNGR-RELATED"/>
    <property type="match status" value="1"/>
</dbReference>
<reference evidence="6" key="1">
    <citation type="submission" date="2016-10" db="EMBL/GenBank/DDBJ databases">
        <authorList>
            <person name="Varghese N."/>
            <person name="Submissions S."/>
        </authorList>
    </citation>
    <scope>NUCLEOTIDE SEQUENCE [LARGE SCALE GENOMIC DNA]</scope>
    <source>
        <strain evidence="6">DSM 20403</strain>
    </source>
</reference>
<dbReference type="InterPro" id="IPR028978">
    <property type="entry name" value="Chorismate_lyase_/UTRA_dom_sf"/>
</dbReference>
<dbReference type="Pfam" id="PF07702">
    <property type="entry name" value="UTRA"/>
    <property type="match status" value="1"/>
</dbReference>
<dbReference type="GO" id="GO:0045892">
    <property type="term" value="P:negative regulation of DNA-templated transcription"/>
    <property type="evidence" value="ECO:0007669"/>
    <property type="project" value="TreeGrafter"/>
</dbReference>
<dbReference type="OrthoDB" id="9816541at2"/>
<dbReference type="AlphaFoldDB" id="A0A1I2QBU8"/>
<evidence type="ECO:0000259" key="4">
    <source>
        <dbReference type="PROSITE" id="PS50949"/>
    </source>
</evidence>
<keyword evidence="3" id="KW-0804">Transcription</keyword>
<evidence type="ECO:0000256" key="1">
    <source>
        <dbReference type="ARBA" id="ARBA00023015"/>
    </source>
</evidence>
<name>A0A1I2QBU8_9LACO</name>
<dbReference type="GO" id="GO:0003677">
    <property type="term" value="F:DNA binding"/>
    <property type="evidence" value="ECO:0007669"/>
    <property type="project" value="UniProtKB-KW"/>
</dbReference>
<accession>A0A1I2QBU8</accession>
<dbReference type="Gene3D" id="3.40.1410.10">
    <property type="entry name" value="Chorismate lyase-like"/>
    <property type="match status" value="1"/>
</dbReference>
<keyword evidence="1" id="KW-0805">Transcription regulation</keyword>
<dbReference type="InterPro" id="IPR036390">
    <property type="entry name" value="WH_DNA-bd_sf"/>
</dbReference>
<gene>
    <name evidence="5" type="ORF">SAMN02910432_00537</name>
</gene>
<dbReference type="InterPro" id="IPR000524">
    <property type="entry name" value="Tscrpt_reg_HTH_GntR"/>
</dbReference>
<dbReference type="RefSeq" id="WP_046922754.1">
    <property type="nucleotide sequence ID" value="NZ_AYYL01000010.1"/>
</dbReference>
<dbReference type="EMBL" id="FOPI01000007">
    <property type="protein sequence ID" value="SFG24849.1"/>
    <property type="molecule type" value="Genomic_DNA"/>
</dbReference>
<dbReference type="InterPro" id="IPR036388">
    <property type="entry name" value="WH-like_DNA-bd_sf"/>
</dbReference>
<evidence type="ECO:0000256" key="2">
    <source>
        <dbReference type="ARBA" id="ARBA00023125"/>
    </source>
</evidence>
<feature type="domain" description="HTH gntR-type" evidence="4">
    <location>
        <begin position="2"/>
        <end position="68"/>
    </location>
</feature>
<dbReference type="PROSITE" id="PS50949">
    <property type="entry name" value="HTH_GNTR"/>
    <property type="match status" value="1"/>
</dbReference>
<evidence type="ECO:0000256" key="3">
    <source>
        <dbReference type="ARBA" id="ARBA00023163"/>
    </source>
</evidence>
<organism evidence="5 6">
    <name type="scientific">Ligilactobacillus ruminis DSM 20403 = NBRC 102161</name>
    <dbReference type="NCBI Taxonomy" id="1423798"/>
    <lineage>
        <taxon>Bacteria</taxon>
        <taxon>Bacillati</taxon>
        <taxon>Bacillota</taxon>
        <taxon>Bacilli</taxon>
        <taxon>Lactobacillales</taxon>
        <taxon>Lactobacillaceae</taxon>
        <taxon>Ligilactobacillus</taxon>
    </lineage>
</organism>
<dbReference type="InterPro" id="IPR011663">
    <property type="entry name" value="UTRA"/>
</dbReference>
<dbReference type="SUPFAM" id="SSF46785">
    <property type="entry name" value="Winged helix' DNA-binding domain"/>
    <property type="match status" value="1"/>
</dbReference>
<dbReference type="InterPro" id="IPR050679">
    <property type="entry name" value="Bact_HTH_transcr_reg"/>
</dbReference>
<dbReference type="Pfam" id="PF00392">
    <property type="entry name" value="GntR"/>
    <property type="match status" value="1"/>
</dbReference>
<dbReference type="SMART" id="SM00866">
    <property type="entry name" value="UTRA"/>
    <property type="match status" value="1"/>
</dbReference>
<dbReference type="Gene3D" id="1.10.10.10">
    <property type="entry name" value="Winged helix-like DNA-binding domain superfamily/Winged helix DNA-binding domain"/>
    <property type="match status" value="1"/>
</dbReference>
<dbReference type="Proteomes" id="UP000182635">
    <property type="component" value="Unassembled WGS sequence"/>
</dbReference>